<keyword evidence="3" id="KW-1003">Cell membrane</keyword>
<dbReference type="EMBL" id="CP136137">
    <property type="protein sequence ID" value="WYY08494.1"/>
    <property type="molecule type" value="Genomic_DNA"/>
</dbReference>
<dbReference type="InterPro" id="IPR036259">
    <property type="entry name" value="MFS_trans_sf"/>
</dbReference>
<evidence type="ECO:0000259" key="8">
    <source>
        <dbReference type="PROSITE" id="PS50850"/>
    </source>
</evidence>
<feature type="transmembrane region" description="Helical" evidence="7">
    <location>
        <begin position="84"/>
        <end position="103"/>
    </location>
</feature>
<feature type="domain" description="Major facilitator superfamily (MFS) profile" evidence="8">
    <location>
        <begin position="19"/>
        <end position="406"/>
    </location>
</feature>
<feature type="transmembrane region" description="Helical" evidence="7">
    <location>
        <begin position="349"/>
        <end position="372"/>
    </location>
</feature>
<dbReference type="InterPro" id="IPR005829">
    <property type="entry name" value="Sugar_transporter_CS"/>
</dbReference>
<organism evidence="9 10">
    <name type="scientific">Gordonia hydrophobica</name>
    <dbReference type="NCBI Taxonomy" id="40516"/>
    <lineage>
        <taxon>Bacteria</taxon>
        <taxon>Bacillati</taxon>
        <taxon>Actinomycetota</taxon>
        <taxon>Actinomycetes</taxon>
        <taxon>Mycobacteriales</taxon>
        <taxon>Gordoniaceae</taxon>
        <taxon>Gordonia</taxon>
    </lineage>
</organism>
<keyword evidence="2" id="KW-0813">Transport</keyword>
<dbReference type="Proteomes" id="UP001479933">
    <property type="component" value="Chromosome"/>
</dbReference>
<feature type="transmembrane region" description="Helical" evidence="7">
    <location>
        <begin position="290"/>
        <end position="310"/>
    </location>
</feature>
<dbReference type="InterPro" id="IPR020846">
    <property type="entry name" value="MFS_dom"/>
</dbReference>
<evidence type="ECO:0000256" key="7">
    <source>
        <dbReference type="SAM" id="Phobius"/>
    </source>
</evidence>
<sequence>MTSLDALDRRAGSLRSLIGWPAVSLAVFTAAWGGNEFTPLLVMYRTTSNMSAVVVNLLLFMYVLGIIPAMLIGGPLSDRYGRRALMLPSPIIAAVGSMLLAAGEHSVPLLTAGRVLSGIALGLAMAVGGTWIKELSDRAGDPPSSGARRAALSLTAGFGVGAGLAAVLAQWAPLPGQVTYLVNIALAIASFALIWTTPETRHRPTEGRLLDTMTIPSAMTPRFWLVVAPVAPWVFGACAMAYAVIPALMMERTSRWAIVFAGLCCVVGLAAGFFIQTLGKKIDRPGSPRAPLAAMALVAVGMGLAIGVVVAPSVPLALVAAIVLGCGYGMALISGLLEVQRLAGPDDLAGLTAVFYTLTYLGFGSPAAMSWIMTRFPSITHTELFGFGIVMIAVGAVAVVVANRSRIAGPGAVPPAEHEVDLAREPQHV</sequence>
<keyword evidence="10" id="KW-1185">Reference proteome</keyword>
<protein>
    <submittedName>
        <fullName evidence="9">MFS transporter</fullName>
    </submittedName>
</protein>
<evidence type="ECO:0000256" key="3">
    <source>
        <dbReference type="ARBA" id="ARBA00022475"/>
    </source>
</evidence>
<feature type="transmembrane region" description="Helical" evidence="7">
    <location>
        <begin position="12"/>
        <end position="32"/>
    </location>
</feature>
<dbReference type="PROSITE" id="PS50850">
    <property type="entry name" value="MFS"/>
    <property type="match status" value="1"/>
</dbReference>
<dbReference type="RefSeq" id="WP_066169112.1">
    <property type="nucleotide sequence ID" value="NZ_CP136137.1"/>
</dbReference>
<evidence type="ECO:0000256" key="1">
    <source>
        <dbReference type="ARBA" id="ARBA00004651"/>
    </source>
</evidence>
<dbReference type="InterPro" id="IPR050171">
    <property type="entry name" value="MFS_Transporters"/>
</dbReference>
<feature type="transmembrane region" description="Helical" evidence="7">
    <location>
        <begin position="316"/>
        <end position="337"/>
    </location>
</feature>
<feature type="transmembrane region" description="Helical" evidence="7">
    <location>
        <begin position="257"/>
        <end position="278"/>
    </location>
</feature>
<keyword evidence="5 7" id="KW-1133">Transmembrane helix</keyword>
<feature type="transmembrane region" description="Helical" evidence="7">
    <location>
        <begin position="178"/>
        <end position="196"/>
    </location>
</feature>
<feature type="transmembrane region" description="Helical" evidence="7">
    <location>
        <begin position="52"/>
        <end position="72"/>
    </location>
</feature>
<feature type="transmembrane region" description="Helical" evidence="7">
    <location>
        <begin position="384"/>
        <end position="402"/>
    </location>
</feature>
<reference evidence="9 10" key="1">
    <citation type="journal article" date="2023" name="Virus Evol.">
        <title>Computational host range prediction-The good, the bad, and the ugly.</title>
        <authorList>
            <person name="Howell A.A."/>
            <person name="Versoza C.J."/>
            <person name="Pfeifer S.P."/>
        </authorList>
    </citation>
    <scope>NUCLEOTIDE SEQUENCE [LARGE SCALE GENOMIC DNA]</scope>
    <source>
        <strain evidence="9 10">1610/1b</strain>
    </source>
</reference>
<evidence type="ECO:0000256" key="6">
    <source>
        <dbReference type="ARBA" id="ARBA00023136"/>
    </source>
</evidence>
<proteinExistence type="predicted"/>
<dbReference type="Pfam" id="PF07690">
    <property type="entry name" value="MFS_1"/>
    <property type="match status" value="1"/>
</dbReference>
<dbReference type="InterPro" id="IPR011701">
    <property type="entry name" value="MFS"/>
</dbReference>
<keyword evidence="4 7" id="KW-0812">Transmembrane</keyword>
<comment type="subcellular location">
    <subcellularLocation>
        <location evidence="1">Cell membrane</location>
        <topology evidence="1">Multi-pass membrane protein</topology>
    </subcellularLocation>
</comment>
<evidence type="ECO:0000313" key="10">
    <source>
        <dbReference type="Proteomes" id="UP001479933"/>
    </source>
</evidence>
<evidence type="ECO:0000256" key="4">
    <source>
        <dbReference type="ARBA" id="ARBA00022692"/>
    </source>
</evidence>
<dbReference type="PROSITE" id="PS00216">
    <property type="entry name" value="SUGAR_TRANSPORT_1"/>
    <property type="match status" value="1"/>
</dbReference>
<feature type="transmembrane region" description="Helical" evidence="7">
    <location>
        <begin position="152"/>
        <end position="172"/>
    </location>
</feature>
<dbReference type="PANTHER" id="PTHR23517">
    <property type="entry name" value="RESISTANCE PROTEIN MDTM, PUTATIVE-RELATED-RELATED"/>
    <property type="match status" value="1"/>
</dbReference>
<accession>A0ABZ2U435</accession>
<dbReference type="Gene3D" id="1.20.1250.20">
    <property type="entry name" value="MFS general substrate transporter like domains"/>
    <property type="match status" value="1"/>
</dbReference>
<evidence type="ECO:0000313" key="9">
    <source>
        <dbReference type="EMBL" id="WYY08494.1"/>
    </source>
</evidence>
<evidence type="ECO:0000256" key="5">
    <source>
        <dbReference type="ARBA" id="ARBA00022989"/>
    </source>
</evidence>
<dbReference type="SUPFAM" id="SSF103473">
    <property type="entry name" value="MFS general substrate transporter"/>
    <property type="match status" value="1"/>
</dbReference>
<feature type="transmembrane region" description="Helical" evidence="7">
    <location>
        <begin position="223"/>
        <end position="245"/>
    </location>
</feature>
<evidence type="ECO:0000256" key="2">
    <source>
        <dbReference type="ARBA" id="ARBA00022448"/>
    </source>
</evidence>
<gene>
    <name evidence="9" type="ORF">RVF87_05305</name>
</gene>
<name>A0ABZ2U435_9ACTN</name>
<feature type="transmembrane region" description="Helical" evidence="7">
    <location>
        <begin position="115"/>
        <end position="132"/>
    </location>
</feature>
<keyword evidence="6 7" id="KW-0472">Membrane</keyword>